<dbReference type="Proteomes" id="UP000634455">
    <property type="component" value="Unassembled WGS sequence"/>
</dbReference>
<dbReference type="RefSeq" id="WP_229802188.1">
    <property type="nucleotide sequence ID" value="NZ_BMZF01000004.1"/>
</dbReference>
<dbReference type="NCBIfam" id="NF005698">
    <property type="entry name" value="PRK07508.1"/>
    <property type="match status" value="1"/>
</dbReference>
<dbReference type="InterPro" id="IPR005802">
    <property type="entry name" value="ADC_synth_comp_1"/>
</dbReference>
<feature type="domain" description="Chorismate-utilising enzyme C-terminal" evidence="1">
    <location>
        <begin position="118"/>
        <end position="373"/>
    </location>
</feature>
<accession>A0ABQ3D0B2</accession>
<evidence type="ECO:0000259" key="1">
    <source>
        <dbReference type="Pfam" id="PF00425"/>
    </source>
</evidence>
<dbReference type="PANTHER" id="PTHR11236:SF50">
    <property type="entry name" value="AMINODEOXYCHORISMATE SYNTHASE COMPONENT 1"/>
    <property type="match status" value="1"/>
</dbReference>
<dbReference type="EMBL" id="BMZF01000004">
    <property type="protein sequence ID" value="GHA52371.1"/>
    <property type="molecule type" value="Genomic_DNA"/>
</dbReference>
<dbReference type="InterPro" id="IPR015890">
    <property type="entry name" value="Chorismate_C"/>
</dbReference>
<dbReference type="PANTHER" id="PTHR11236">
    <property type="entry name" value="AMINOBENZOATE/ANTHRANILATE SYNTHASE"/>
    <property type="match status" value="1"/>
</dbReference>
<sequence>MSERFIIFDTGPNGDLAGFVDPSEVIVAWDADDVADAFARIEAARAAGKWLAGFASYELGYVFEPRLAPRMPEGRQSPLLCFGVFDGVEMAATRGLMHRAQSEAAQATLDAPSPKWSADEYGTAFAQVAEYIAAGDFYQTNLTFPMDSKFKGSPLGLYAALRHGQPVNYGGIVQLGQGPILVSRSPELFFKVDAAGVISTRPMKGTVPRGKTAGEDADLKAFLQSDEKNRAENLMIVDLLRNDISRVAKVGSVRVPELFTIESYATVHQMTSLVEADLQDGLSVEDLFQALFPCGSITGAPKLRAMEVINDLEPFPRDIYCGSIGWIAPSGEMAFNVAIRTLSLFDDQSVRLNVGGGVVYDSTADSEYEEALWKARYTKIRPMG</sequence>
<dbReference type="Gene3D" id="3.60.120.10">
    <property type="entry name" value="Anthranilate synthase"/>
    <property type="match status" value="1"/>
</dbReference>
<proteinExistence type="predicted"/>
<reference evidence="3" key="1">
    <citation type="journal article" date="2019" name="Int. J. Syst. Evol. Microbiol.">
        <title>The Global Catalogue of Microorganisms (GCM) 10K type strain sequencing project: providing services to taxonomists for standard genome sequencing and annotation.</title>
        <authorList>
            <consortium name="The Broad Institute Genomics Platform"/>
            <consortium name="The Broad Institute Genome Sequencing Center for Infectious Disease"/>
            <person name="Wu L."/>
            <person name="Ma J."/>
        </authorList>
    </citation>
    <scope>NUCLEOTIDE SEQUENCE [LARGE SCALE GENOMIC DNA]</scope>
    <source>
        <strain evidence="3">KCTC 32465</strain>
    </source>
</reference>
<dbReference type="SUPFAM" id="SSF56322">
    <property type="entry name" value="ADC synthase"/>
    <property type="match status" value="1"/>
</dbReference>
<keyword evidence="3" id="KW-1185">Reference proteome</keyword>
<name>A0ABQ3D0B2_9RHOB</name>
<dbReference type="InterPro" id="IPR005801">
    <property type="entry name" value="ADC_synthase"/>
</dbReference>
<evidence type="ECO:0000313" key="2">
    <source>
        <dbReference type="EMBL" id="GHA52371.1"/>
    </source>
</evidence>
<dbReference type="NCBIfam" id="TIGR00553">
    <property type="entry name" value="pabB"/>
    <property type="match status" value="1"/>
</dbReference>
<protein>
    <submittedName>
        <fullName evidence="2">Aminodeoxychorismate synthase, component I</fullName>
    </submittedName>
</protein>
<dbReference type="PRINTS" id="PR00095">
    <property type="entry name" value="ANTSNTHASEI"/>
</dbReference>
<evidence type="ECO:0000313" key="3">
    <source>
        <dbReference type="Proteomes" id="UP000634455"/>
    </source>
</evidence>
<dbReference type="Pfam" id="PF00425">
    <property type="entry name" value="Chorismate_bind"/>
    <property type="match status" value="1"/>
</dbReference>
<organism evidence="2 3">
    <name type="scientific">Paramylibacter ulvae</name>
    <dbReference type="NCBI Taxonomy" id="1651968"/>
    <lineage>
        <taxon>Bacteria</taxon>
        <taxon>Pseudomonadati</taxon>
        <taxon>Pseudomonadota</taxon>
        <taxon>Alphaproteobacteria</taxon>
        <taxon>Rhodobacterales</taxon>
        <taxon>Paracoccaceae</taxon>
        <taxon>Paramylibacter</taxon>
    </lineage>
</organism>
<comment type="caution">
    <text evidence="2">The sequence shown here is derived from an EMBL/GenBank/DDBJ whole genome shotgun (WGS) entry which is preliminary data.</text>
</comment>
<dbReference type="InterPro" id="IPR019999">
    <property type="entry name" value="Anth_synth_I-like"/>
</dbReference>
<gene>
    <name evidence="2" type="ORF">GCM10008927_17230</name>
</gene>